<evidence type="ECO:0000313" key="4">
    <source>
        <dbReference type="EMBL" id="OGG85530.1"/>
    </source>
</evidence>
<evidence type="ECO:0000256" key="2">
    <source>
        <dbReference type="PROSITE-ProRule" id="PRU00464"/>
    </source>
</evidence>
<feature type="domain" description="HIT" evidence="3">
    <location>
        <begin position="5"/>
        <end position="107"/>
    </location>
</feature>
<dbReference type="Proteomes" id="UP000177395">
    <property type="component" value="Unassembled WGS sequence"/>
</dbReference>
<sequence length="135" mass="14943">MSDSIFSKIIRREIPAHFIYEDDICVVILDKFPTVVGQSLVIPKKESDYAFDLDDETYQHLFAVAKKIAKASDQAFSVARTCLAIEGFEVPHVHIKLYPIPEGTRNLGPFLSAGEMADDESLAEVAKKIQAALSS</sequence>
<dbReference type="STRING" id="1798531.A2392_02000"/>
<dbReference type="PRINTS" id="PR00332">
    <property type="entry name" value="HISTRIAD"/>
</dbReference>
<name>A0A1F6FI42_9BACT</name>
<dbReference type="PROSITE" id="PS51084">
    <property type="entry name" value="HIT_2"/>
    <property type="match status" value="1"/>
</dbReference>
<dbReference type="EMBL" id="MFMS01000006">
    <property type="protein sequence ID" value="OGG85530.1"/>
    <property type="molecule type" value="Genomic_DNA"/>
</dbReference>
<dbReference type="InterPro" id="IPR001310">
    <property type="entry name" value="Histidine_triad_HIT"/>
</dbReference>
<reference evidence="4 5" key="1">
    <citation type="journal article" date="2016" name="Nat. Commun.">
        <title>Thousands of microbial genomes shed light on interconnected biogeochemical processes in an aquifer system.</title>
        <authorList>
            <person name="Anantharaman K."/>
            <person name="Brown C.T."/>
            <person name="Hug L.A."/>
            <person name="Sharon I."/>
            <person name="Castelle C.J."/>
            <person name="Probst A.J."/>
            <person name="Thomas B.C."/>
            <person name="Singh A."/>
            <person name="Wilkins M.J."/>
            <person name="Karaoz U."/>
            <person name="Brodie E.L."/>
            <person name="Williams K.H."/>
            <person name="Hubbard S.S."/>
            <person name="Banfield J.F."/>
        </authorList>
    </citation>
    <scope>NUCLEOTIDE SEQUENCE [LARGE SCALE GENOMIC DNA]</scope>
</reference>
<dbReference type="AlphaFoldDB" id="A0A1F6FI42"/>
<organism evidence="4 5">
    <name type="scientific">Candidatus Kaiserbacteria bacterium RIFOXYB1_FULL_46_14</name>
    <dbReference type="NCBI Taxonomy" id="1798531"/>
    <lineage>
        <taxon>Bacteria</taxon>
        <taxon>Candidatus Kaiseribacteriota</taxon>
    </lineage>
</organism>
<evidence type="ECO:0000259" key="3">
    <source>
        <dbReference type="PROSITE" id="PS51084"/>
    </source>
</evidence>
<comment type="caution">
    <text evidence="4">The sequence shown here is derived from an EMBL/GenBank/DDBJ whole genome shotgun (WGS) entry which is preliminary data.</text>
</comment>
<dbReference type="PANTHER" id="PTHR46648:SF1">
    <property type="entry name" value="ADENOSINE 5'-MONOPHOSPHORAMIDASE HNT1"/>
    <property type="match status" value="1"/>
</dbReference>
<proteinExistence type="predicted"/>
<gene>
    <name evidence="4" type="ORF">A2392_02000</name>
</gene>
<dbReference type="Gene3D" id="3.30.428.10">
    <property type="entry name" value="HIT-like"/>
    <property type="match status" value="1"/>
</dbReference>
<dbReference type="GO" id="GO:0003824">
    <property type="term" value="F:catalytic activity"/>
    <property type="evidence" value="ECO:0007669"/>
    <property type="project" value="InterPro"/>
</dbReference>
<dbReference type="Pfam" id="PF01230">
    <property type="entry name" value="HIT"/>
    <property type="match status" value="1"/>
</dbReference>
<evidence type="ECO:0000313" key="5">
    <source>
        <dbReference type="Proteomes" id="UP000177395"/>
    </source>
</evidence>
<protein>
    <recommendedName>
        <fullName evidence="3">HIT domain-containing protein</fullName>
    </recommendedName>
</protein>
<dbReference type="InterPro" id="IPR011146">
    <property type="entry name" value="HIT-like"/>
</dbReference>
<comment type="caution">
    <text evidence="2">Lacks conserved residue(s) required for the propagation of feature annotation.</text>
</comment>
<dbReference type="InterPro" id="IPR036265">
    <property type="entry name" value="HIT-like_sf"/>
</dbReference>
<evidence type="ECO:0000256" key="1">
    <source>
        <dbReference type="PIRSR" id="PIRSR601310-1"/>
    </source>
</evidence>
<dbReference type="SUPFAM" id="SSF54197">
    <property type="entry name" value="HIT-like"/>
    <property type="match status" value="1"/>
</dbReference>
<dbReference type="GO" id="GO:0009117">
    <property type="term" value="P:nucleotide metabolic process"/>
    <property type="evidence" value="ECO:0007669"/>
    <property type="project" value="TreeGrafter"/>
</dbReference>
<dbReference type="PANTHER" id="PTHR46648">
    <property type="entry name" value="HIT FAMILY PROTEIN 1"/>
    <property type="match status" value="1"/>
</dbReference>
<accession>A0A1F6FI42</accession>
<feature type="active site" description="Tele-AMP-histidine intermediate" evidence="1">
    <location>
        <position position="94"/>
    </location>
</feature>